<dbReference type="PANTHER" id="PTHR24043">
    <property type="entry name" value="SCAVENGER RECEPTOR CLASS F"/>
    <property type="match status" value="1"/>
</dbReference>
<proteinExistence type="predicted"/>
<name>A0A8B6GAB4_MYTGA</name>
<keyword evidence="3" id="KW-1133">Transmembrane helix</keyword>
<gene>
    <name evidence="4" type="ORF">MGAL_10B042669</name>
</gene>
<feature type="compositionally biased region" description="Polar residues" evidence="2">
    <location>
        <begin position="410"/>
        <end position="427"/>
    </location>
</feature>
<reference evidence="4" key="1">
    <citation type="submission" date="2018-11" db="EMBL/GenBank/DDBJ databases">
        <authorList>
            <person name="Alioto T."/>
            <person name="Alioto T."/>
        </authorList>
    </citation>
    <scope>NUCLEOTIDE SEQUENCE</scope>
</reference>
<feature type="region of interest" description="Disordered" evidence="2">
    <location>
        <begin position="373"/>
        <end position="392"/>
    </location>
</feature>
<dbReference type="Gene3D" id="2.170.300.10">
    <property type="entry name" value="Tie2 ligand-binding domain superfamily"/>
    <property type="match status" value="1"/>
</dbReference>
<dbReference type="InterPro" id="IPR008979">
    <property type="entry name" value="Galactose-bd-like_sf"/>
</dbReference>
<dbReference type="AlphaFoldDB" id="A0A8B6GAB4"/>
<dbReference type="EMBL" id="UYJE01008087">
    <property type="protein sequence ID" value="VDI60958.1"/>
    <property type="molecule type" value="Genomic_DNA"/>
</dbReference>
<organism evidence="4 5">
    <name type="scientific">Mytilus galloprovincialis</name>
    <name type="common">Mediterranean mussel</name>
    <dbReference type="NCBI Taxonomy" id="29158"/>
    <lineage>
        <taxon>Eukaryota</taxon>
        <taxon>Metazoa</taxon>
        <taxon>Spiralia</taxon>
        <taxon>Lophotrochozoa</taxon>
        <taxon>Mollusca</taxon>
        <taxon>Bivalvia</taxon>
        <taxon>Autobranchia</taxon>
        <taxon>Pteriomorphia</taxon>
        <taxon>Mytilida</taxon>
        <taxon>Mytiloidea</taxon>
        <taxon>Mytilidae</taxon>
        <taxon>Mytilinae</taxon>
        <taxon>Mytilus</taxon>
    </lineage>
</organism>
<dbReference type="PANTHER" id="PTHR24043:SF8">
    <property type="entry name" value="EGF-LIKE DOMAIN-CONTAINING PROTEIN"/>
    <property type="match status" value="1"/>
</dbReference>
<evidence type="ECO:0000256" key="1">
    <source>
        <dbReference type="ARBA" id="ARBA00022536"/>
    </source>
</evidence>
<dbReference type="Proteomes" id="UP000596742">
    <property type="component" value="Unassembled WGS sequence"/>
</dbReference>
<keyword evidence="3" id="KW-0472">Membrane</keyword>
<feature type="compositionally biased region" description="Polar residues" evidence="2">
    <location>
        <begin position="382"/>
        <end position="392"/>
    </location>
</feature>
<evidence type="ECO:0000313" key="4">
    <source>
        <dbReference type="EMBL" id="VDI60958.1"/>
    </source>
</evidence>
<dbReference type="OrthoDB" id="10252017at2759"/>
<dbReference type="SUPFAM" id="SSF49785">
    <property type="entry name" value="Galactose-binding domain-like"/>
    <property type="match status" value="1"/>
</dbReference>
<keyword evidence="3" id="KW-0812">Transmembrane</keyword>
<comment type="caution">
    <text evidence="4">The sequence shown here is derived from an EMBL/GenBank/DDBJ whole genome shotgun (WGS) entry which is preliminary data.</text>
</comment>
<accession>A0A8B6GAB4</accession>
<feature type="region of interest" description="Disordered" evidence="2">
    <location>
        <begin position="408"/>
        <end position="427"/>
    </location>
</feature>
<evidence type="ECO:0000313" key="5">
    <source>
        <dbReference type="Proteomes" id="UP000596742"/>
    </source>
</evidence>
<evidence type="ECO:0000256" key="3">
    <source>
        <dbReference type="SAM" id="Phobius"/>
    </source>
</evidence>
<keyword evidence="1" id="KW-0245">EGF-like domain</keyword>
<dbReference type="GO" id="GO:0005044">
    <property type="term" value="F:scavenger receptor activity"/>
    <property type="evidence" value="ECO:0007669"/>
    <property type="project" value="InterPro"/>
</dbReference>
<feature type="transmembrane region" description="Helical" evidence="3">
    <location>
        <begin position="342"/>
        <end position="365"/>
    </location>
</feature>
<dbReference type="InterPro" id="IPR042635">
    <property type="entry name" value="MEGF10/SREC1/2-like"/>
</dbReference>
<protein>
    <submittedName>
        <fullName evidence="4">Uncharacterized protein</fullName>
    </submittedName>
</protein>
<evidence type="ECO:0000256" key="2">
    <source>
        <dbReference type="SAM" id="MobiDB-lite"/>
    </source>
</evidence>
<keyword evidence="5" id="KW-1185">Reference proteome</keyword>
<sequence>MVVKNEGQEIIVTSVNNLASYSLVTQIPSGSVPASLAIDGDKFSCSRTKGSSVTFQVDLMEASIVTGILLTFGEINSTEGDHAVYASNTSSGWKSGTVLYKEKTLPTEIDFFSIFRYLTYVPPGDSYTSFEICEIGVIGCPPTHYGHLCSRSCPKNCKGPCDLESGSCIFGCINGWTGNTCARACNSGRHGENCVEECSANCLIPQCNHETGECINGCKDGWQGLNCIQKCPTGQFGKNCSEFCEGCLSRMCSNVDGLCENTTACNPGYIYEEYCNKTCDMWHFGKNCTKNCYCLRGPCNVFTGDCPSGGCKNGWQGESCDEVSTKSGSVAAADNSVISTQIGLFIGGFLLGALTMLATYLLVIIKRKLRTKQGKEKETDKTQSNGQQQYDDVQMENVSSTYQDLMAHQTRPTSNDYDQINTAYVNQ</sequence>